<dbReference type="AlphaFoldDB" id="A0A0L6V5K0"/>
<accession>A0A0L6V5K0</accession>
<protein>
    <submittedName>
        <fullName evidence="1">Uncharacterized protein</fullName>
    </submittedName>
</protein>
<organism evidence="1 2">
    <name type="scientific">Puccinia sorghi</name>
    <dbReference type="NCBI Taxonomy" id="27349"/>
    <lineage>
        <taxon>Eukaryota</taxon>
        <taxon>Fungi</taxon>
        <taxon>Dikarya</taxon>
        <taxon>Basidiomycota</taxon>
        <taxon>Pucciniomycotina</taxon>
        <taxon>Pucciniomycetes</taxon>
        <taxon>Pucciniales</taxon>
        <taxon>Pucciniaceae</taxon>
        <taxon>Puccinia</taxon>
    </lineage>
</organism>
<reference evidence="1 2" key="1">
    <citation type="submission" date="2015-08" db="EMBL/GenBank/DDBJ databases">
        <title>Next Generation Sequencing and Analysis of the Genome of Puccinia sorghi L Schw, the Causal Agent of Maize Common Rust.</title>
        <authorList>
            <person name="Rochi L."/>
            <person name="Burguener G."/>
            <person name="Darino M."/>
            <person name="Turjanski A."/>
            <person name="Kreff E."/>
            <person name="Dieguez M.J."/>
            <person name="Sacco F."/>
        </authorList>
    </citation>
    <scope>NUCLEOTIDE SEQUENCE [LARGE SCALE GENOMIC DNA]</scope>
    <source>
        <strain evidence="1 2">RO10H11247</strain>
    </source>
</reference>
<evidence type="ECO:0000313" key="1">
    <source>
        <dbReference type="EMBL" id="KNZ55817.1"/>
    </source>
</evidence>
<dbReference type="VEuPathDB" id="FungiDB:VP01_2575g3"/>
<comment type="caution">
    <text evidence="1">The sequence shown here is derived from an EMBL/GenBank/DDBJ whole genome shotgun (WGS) entry which is preliminary data.</text>
</comment>
<proteinExistence type="predicted"/>
<name>A0A0L6V5K0_9BASI</name>
<sequence length="220" mass="25273">MMHPAQLTLCHQIKQSLGSAGHHEPRKARPPLLKASELQNQHLVRPTNPLLPAFYSTRVAYSCFLGCFVRPHKNDKEYTQAKRNPRTSTSQYLDQFPLTFFTCGSNCKISQECRKSPDSSHRHCLKSLWLGQQKIVKFMVKLDNFSVGYTQEKLSFLGLLIWGLYLDDLPEFLYNKMQTGRPETFMTSLCGWEKKQVGKFCEDKDCKVIGQAKDQVSTFS</sequence>
<gene>
    <name evidence="1" type="ORF">VP01_2575g3</name>
</gene>
<dbReference type="Proteomes" id="UP000037035">
    <property type="component" value="Unassembled WGS sequence"/>
</dbReference>
<keyword evidence="2" id="KW-1185">Reference proteome</keyword>
<evidence type="ECO:0000313" key="2">
    <source>
        <dbReference type="Proteomes" id="UP000037035"/>
    </source>
</evidence>
<dbReference type="EMBL" id="LAVV01007474">
    <property type="protein sequence ID" value="KNZ55817.1"/>
    <property type="molecule type" value="Genomic_DNA"/>
</dbReference>